<proteinExistence type="predicted"/>
<gene>
    <name evidence="2" type="ORF">HPB52_017666</name>
</gene>
<accession>A0A9D4Q2B9</accession>
<dbReference type="AlphaFoldDB" id="A0A9D4Q2B9"/>
<organism evidence="2 3">
    <name type="scientific">Rhipicephalus sanguineus</name>
    <name type="common">Brown dog tick</name>
    <name type="synonym">Ixodes sanguineus</name>
    <dbReference type="NCBI Taxonomy" id="34632"/>
    <lineage>
        <taxon>Eukaryota</taxon>
        <taxon>Metazoa</taxon>
        <taxon>Ecdysozoa</taxon>
        <taxon>Arthropoda</taxon>
        <taxon>Chelicerata</taxon>
        <taxon>Arachnida</taxon>
        <taxon>Acari</taxon>
        <taxon>Parasitiformes</taxon>
        <taxon>Ixodida</taxon>
        <taxon>Ixodoidea</taxon>
        <taxon>Ixodidae</taxon>
        <taxon>Rhipicephalinae</taxon>
        <taxon>Rhipicephalus</taxon>
        <taxon>Rhipicephalus</taxon>
    </lineage>
</organism>
<protein>
    <submittedName>
        <fullName evidence="2">Uncharacterized protein</fullName>
    </submittedName>
</protein>
<keyword evidence="3" id="KW-1185">Reference proteome</keyword>
<feature type="region of interest" description="Disordered" evidence="1">
    <location>
        <begin position="107"/>
        <end position="199"/>
    </location>
</feature>
<evidence type="ECO:0000313" key="2">
    <source>
        <dbReference type="EMBL" id="KAH7962722.1"/>
    </source>
</evidence>
<sequence length="199" mass="22543">MLPSRWRTKAIKLYDKLYEISTYEAAPHNTCKGVIRGIPIEDSLAEVERRIINSKNPLSLEAKRIKDTSTVIVAFEGVRVPSFVKYGPTLHIPAERALPVREALNFRTQRQRDEPGAVPGYPPPRRQTDDHRNNMGRPPQFNRPKQVDGHIPTTTDQYEADEEIESERPTKRRALNGEQESTGGRACSLRDPSDAECAQ</sequence>
<reference evidence="2" key="2">
    <citation type="submission" date="2021-09" db="EMBL/GenBank/DDBJ databases">
        <authorList>
            <person name="Jia N."/>
            <person name="Wang J."/>
            <person name="Shi W."/>
            <person name="Du L."/>
            <person name="Sun Y."/>
            <person name="Zhan W."/>
            <person name="Jiang J."/>
            <person name="Wang Q."/>
            <person name="Zhang B."/>
            <person name="Ji P."/>
            <person name="Sakyi L.B."/>
            <person name="Cui X."/>
            <person name="Yuan T."/>
            <person name="Jiang B."/>
            <person name="Yang W."/>
            <person name="Lam T.T.-Y."/>
            <person name="Chang Q."/>
            <person name="Ding S."/>
            <person name="Wang X."/>
            <person name="Zhu J."/>
            <person name="Ruan X."/>
            <person name="Zhao L."/>
            <person name="Wei J."/>
            <person name="Que T."/>
            <person name="Du C."/>
            <person name="Cheng J."/>
            <person name="Dai P."/>
            <person name="Han X."/>
            <person name="Huang E."/>
            <person name="Gao Y."/>
            <person name="Liu J."/>
            <person name="Shao H."/>
            <person name="Ye R."/>
            <person name="Li L."/>
            <person name="Wei W."/>
            <person name="Wang X."/>
            <person name="Wang C."/>
            <person name="Huo Q."/>
            <person name="Li W."/>
            <person name="Guo W."/>
            <person name="Chen H."/>
            <person name="Chen S."/>
            <person name="Zhou L."/>
            <person name="Zhou L."/>
            <person name="Ni X."/>
            <person name="Tian J."/>
            <person name="Zhou Y."/>
            <person name="Sheng Y."/>
            <person name="Liu T."/>
            <person name="Pan Y."/>
            <person name="Xia L."/>
            <person name="Li J."/>
            <person name="Zhao F."/>
            <person name="Cao W."/>
        </authorList>
    </citation>
    <scope>NUCLEOTIDE SEQUENCE</scope>
    <source>
        <strain evidence="2">Rsan-2018</strain>
        <tissue evidence="2">Larvae</tissue>
    </source>
</reference>
<name>A0A9D4Q2B9_RHISA</name>
<evidence type="ECO:0000256" key="1">
    <source>
        <dbReference type="SAM" id="MobiDB-lite"/>
    </source>
</evidence>
<reference evidence="2" key="1">
    <citation type="journal article" date="2020" name="Cell">
        <title>Large-Scale Comparative Analyses of Tick Genomes Elucidate Their Genetic Diversity and Vector Capacities.</title>
        <authorList>
            <consortium name="Tick Genome and Microbiome Consortium (TIGMIC)"/>
            <person name="Jia N."/>
            <person name="Wang J."/>
            <person name="Shi W."/>
            <person name="Du L."/>
            <person name="Sun Y."/>
            <person name="Zhan W."/>
            <person name="Jiang J.F."/>
            <person name="Wang Q."/>
            <person name="Zhang B."/>
            <person name="Ji P."/>
            <person name="Bell-Sakyi L."/>
            <person name="Cui X.M."/>
            <person name="Yuan T.T."/>
            <person name="Jiang B.G."/>
            <person name="Yang W.F."/>
            <person name="Lam T.T."/>
            <person name="Chang Q.C."/>
            <person name="Ding S.J."/>
            <person name="Wang X.J."/>
            <person name="Zhu J.G."/>
            <person name="Ruan X.D."/>
            <person name="Zhao L."/>
            <person name="Wei J.T."/>
            <person name="Ye R.Z."/>
            <person name="Que T.C."/>
            <person name="Du C.H."/>
            <person name="Zhou Y.H."/>
            <person name="Cheng J.X."/>
            <person name="Dai P.F."/>
            <person name="Guo W.B."/>
            <person name="Han X.H."/>
            <person name="Huang E.J."/>
            <person name="Li L.F."/>
            <person name="Wei W."/>
            <person name="Gao Y.C."/>
            <person name="Liu J.Z."/>
            <person name="Shao H.Z."/>
            <person name="Wang X."/>
            <person name="Wang C.C."/>
            <person name="Yang T.C."/>
            <person name="Huo Q.B."/>
            <person name="Li W."/>
            <person name="Chen H.Y."/>
            <person name="Chen S.E."/>
            <person name="Zhou L.G."/>
            <person name="Ni X.B."/>
            <person name="Tian J.H."/>
            <person name="Sheng Y."/>
            <person name="Liu T."/>
            <person name="Pan Y.S."/>
            <person name="Xia L.Y."/>
            <person name="Li J."/>
            <person name="Zhao F."/>
            <person name="Cao W.C."/>
        </authorList>
    </citation>
    <scope>NUCLEOTIDE SEQUENCE</scope>
    <source>
        <strain evidence="2">Rsan-2018</strain>
    </source>
</reference>
<comment type="caution">
    <text evidence="2">The sequence shown here is derived from an EMBL/GenBank/DDBJ whole genome shotgun (WGS) entry which is preliminary data.</text>
</comment>
<dbReference type="EMBL" id="JABSTV010001249">
    <property type="protein sequence ID" value="KAH7962722.1"/>
    <property type="molecule type" value="Genomic_DNA"/>
</dbReference>
<dbReference type="Proteomes" id="UP000821837">
    <property type="component" value="Chromosome 3"/>
</dbReference>
<evidence type="ECO:0000313" key="3">
    <source>
        <dbReference type="Proteomes" id="UP000821837"/>
    </source>
</evidence>